<proteinExistence type="predicted"/>
<evidence type="ECO:0000313" key="1">
    <source>
        <dbReference type="EMBL" id="KAB2328678.1"/>
    </source>
</evidence>
<organism evidence="1 2">
    <name type="scientific">Cytobacillus depressus</name>
    <dbReference type="NCBI Taxonomy" id="1602942"/>
    <lineage>
        <taxon>Bacteria</taxon>
        <taxon>Bacillati</taxon>
        <taxon>Bacillota</taxon>
        <taxon>Bacilli</taxon>
        <taxon>Bacillales</taxon>
        <taxon>Bacillaceae</taxon>
        <taxon>Cytobacillus</taxon>
    </lineage>
</organism>
<comment type="caution">
    <text evidence="1">The sequence shown here is derived from an EMBL/GenBank/DDBJ whole genome shotgun (WGS) entry which is preliminary data.</text>
</comment>
<dbReference type="AlphaFoldDB" id="A0A6L3UZF0"/>
<dbReference type="RefSeq" id="WP_151537401.1">
    <property type="nucleotide sequence ID" value="NZ_WBOS01000025.1"/>
</dbReference>
<gene>
    <name evidence="1" type="ORF">F7731_24460</name>
</gene>
<name>A0A6L3UZF0_9BACI</name>
<accession>A0A6L3UZF0</accession>
<dbReference type="Proteomes" id="UP000481030">
    <property type="component" value="Unassembled WGS sequence"/>
</dbReference>
<protein>
    <submittedName>
        <fullName evidence="1">Uncharacterized protein</fullName>
    </submittedName>
</protein>
<dbReference type="EMBL" id="WBOS01000025">
    <property type="protein sequence ID" value="KAB2328678.1"/>
    <property type="molecule type" value="Genomic_DNA"/>
</dbReference>
<reference evidence="1 2" key="1">
    <citation type="journal article" date="2016" name="Antonie Van Leeuwenhoek">
        <title>Bacillus depressus sp. nov., isolated from soil of a sunflower field.</title>
        <authorList>
            <person name="Wei X."/>
            <person name="Xin D."/>
            <person name="Xin Y."/>
            <person name="Zhang H."/>
            <person name="Wang T."/>
            <person name="Zhang J."/>
        </authorList>
    </citation>
    <scope>NUCLEOTIDE SEQUENCE [LARGE SCALE GENOMIC DNA]</scope>
    <source>
        <strain evidence="1 2">BZ1</strain>
    </source>
</reference>
<evidence type="ECO:0000313" key="2">
    <source>
        <dbReference type="Proteomes" id="UP000481030"/>
    </source>
</evidence>
<dbReference type="OrthoDB" id="2604331at2"/>
<keyword evidence="2" id="KW-1185">Reference proteome</keyword>
<sequence>MFFWGEIKSNFPYEFYFSYFVNIALKDDVKEIEKTVRSLNQPLTKIVPIKVLDNTQAIVFYENASANIESFGNVRLKKNLFGWKLGNSSSSQTPDNYKLGWHFSNLKYDFSECTDLIS</sequence>